<dbReference type="InterPro" id="IPR026022">
    <property type="entry name" value="PhoU_dom"/>
</dbReference>
<proteinExistence type="predicted"/>
<dbReference type="InterPro" id="IPR028366">
    <property type="entry name" value="PhoU"/>
</dbReference>
<feature type="domain" description="PhoU" evidence="1">
    <location>
        <begin position="21"/>
        <end position="107"/>
    </location>
</feature>
<dbReference type="SUPFAM" id="SSF109755">
    <property type="entry name" value="PhoU-like"/>
    <property type="match status" value="1"/>
</dbReference>
<evidence type="ECO:0000313" key="2">
    <source>
        <dbReference type="EMBL" id="UQK59115.1"/>
    </source>
</evidence>
<dbReference type="GO" id="GO:0030643">
    <property type="term" value="P:intracellular phosphate ion homeostasis"/>
    <property type="evidence" value="ECO:0007669"/>
    <property type="project" value="InterPro"/>
</dbReference>
<dbReference type="PANTHER" id="PTHR42930:SF3">
    <property type="entry name" value="PHOSPHATE-SPECIFIC TRANSPORT SYSTEM ACCESSORY PROTEIN PHOU"/>
    <property type="match status" value="1"/>
</dbReference>
<organism evidence="2 3">
    <name type="scientific">Fenollaria massiliensis</name>
    <dbReference type="NCBI Taxonomy" id="938288"/>
    <lineage>
        <taxon>Bacteria</taxon>
        <taxon>Bacillati</taxon>
        <taxon>Bacillota</taxon>
        <taxon>Clostridia</taxon>
        <taxon>Eubacteriales</taxon>
        <taxon>Fenollaria</taxon>
    </lineage>
</organism>
<evidence type="ECO:0000313" key="3">
    <source>
        <dbReference type="Proteomes" id="UP000831151"/>
    </source>
</evidence>
<dbReference type="Gene3D" id="1.20.58.220">
    <property type="entry name" value="Phosphate transport system protein phou homolog 2, domain 2"/>
    <property type="match status" value="2"/>
</dbReference>
<dbReference type="AlphaFoldDB" id="A0A9E7DJH7"/>
<dbReference type="GO" id="GO:0045936">
    <property type="term" value="P:negative regulation of phosphate metabolic process"/>
    <property type="evidence" value="ECO:0007669"/>
    <property type="project" value="InterPro"/>
</dbReference>
<accession>A0A9E7DJH7</accession>
<dbReference type="KEGG" id="fms:M1R53_00145"/>
<dbReference type="Pfam" id="PF01895">
    <property type="entry name" value="PhoU"/>
    <property type="match status" value="2"/>
</dbReference>
<keyword evidence="3" id="KW-1185">Reference proteome</keyword>
<dbReference type="EMBL" id="CP096649">
    <property type="protein sequence ID" value="UQK59115.1"/>
    <property type="molecule type" value="Genomic_DNA"/>
</dbReference>
<dbReference type="Proteomes" id="UP000831151">
    <property type="component" value="Chromosome"/>
</dbReference>
<sequence length="218" mass="24781">MVRTRYINELENLKNEIILYSATVEKMLMDMKVIIEEASDGSDLADKLSMIETKDEEIRGFSRDIETLCLKIMSTQQPVAKDLRFVSSTLNIIRNIEKIGGHVIEIAGLLKFTNALENFTEEILDMCLSTKKMLKSAIDAFITGDLEESYKVIASDDKIDDLFSHIMNEVATKIGEKKEDALRLIDIIQIAKYFERIGDNAEAIADWSVFSITAKHYE</sequence>
<feature type="domain" description="PhoU" evidence="1">
    <location>
        <begin position="123"/>
        <end position="207"/>
    </location>
</feature>
<protein>
    <submittedName>
        <fullName evidence="2">Phosphate signaling complex protein PhoU</fullName>
    </submittedName>
</protein>
<dbReference type="PANTHER" id="PTHR42930">
    <property type="entry name" value="PHOSPHATE-SPECIFIC TRANSPORT SYSTEM ACCESSORY PROTEIN PHOU"/>
    <property type="match status" value="1"/>
</dbReference>
<reference evidence="2" key="1">
    <citation type="submission" date="2022-04" db="EMBL/GenBank/DDBJ databases">
        <title>Complete genome sequences of Ezakiella coagulans and Fenollaria massiliensis.</title>
        <authorList>
            <person name="France M.T."/>
            <person name="Clifford J."/>
            <person name="Narina S."/>
            <person name="Rutt L."/>
            <person name="Ravel J."/>
        </authorList>
    </citation>
    <scope>NUCLEOTIDE SEQUENCE</scope>
    <source>
        <strain evidence="2">C0061C2</strain>
    </source>
</reference>
<dbReference type="NCBIfam" id="TIGR02135">
    <property type="entry name" value="phoU_full"/>
    <property type="match status" value="1"/>
</dbReference>
<name>A0A9E7DJH7_9FIRM</name>
<evidence type="ECO:0000259" key="1">
    <source>
        <dbReference type="Pfam" id="PF01895"/>
    </source>
</evidence>
<gene>
    <name evidence="2" type="primary">phoU</name>
    <name evidence="2" type="ORF">M1R53_00145</name>
</gene>
<dbReference type="InterPro" id="IPR038078">
    <property type="entry name" value="PhoU-like_sf"/>
</dbReference>
<dbReference type="RefSeq" id="WP_249242631.1">
    <property type="nucleotide sequence ID" value="NZ_CP096649.1"/>
</dbReference>